<dbReference type="InterPro" id="IPR040624">
    <property type="entry name" value="HalOD1"/>
</dbReference>
<dbReference type="EMBL" id="RKLR01000016">
    <property type="protein sequence ID" value="MBX0325627.1"/>
    <property type="molecule type" value="Genomic_DNA"/>
</dbReference>
<reference evidence="2 3" key="1">
    <citation type="submission" date="2021-06" db="EMBL/GenBank/DDBJ databases">
        <title>Halomicroarcula sp. a new haloarchaeum isolated from saline soil.</title>
        <authorList>
            <person name="Duran-Viseras A."/>
            <person name="Sanchez-Porro C."/>
            <person name="Ventosa A."/>
        </authorList>
    </citation>
    <scope>NUCLEOTIDE SEQUENCE [LARGE SCALE GENOMIC DNA]</scope>
    <source>
        <strain evidence="2 3">F13</strain>
    </source>
</reference>
<gene>
    <name evidence="2" type="ORF">EGH21_21640</name>
</gene>
<dbReference type="RefSeq" id="WP_220620488.1">
    <property type="nucleotide sequence ID" value="NZ_RKLR01000016.1"/>
</dbReference>
<proteinExistence type="predicted"/>
<dbReference type="Proteomes" id="UP001430377">
    <property type="component" value="Unassembled WGS sequence"/>
</dbReference>
<comment type="caution">
    <text evidence="2">The sequence shown here is derived from an EMBL/GenBank/DDBJ whole genome shotgun (WGS) entry which is preliminary data.</text>
</comment>
<organism evidence="2 3">
    <name type="scientific">Haloarcula rubra</name>
    <dbReference type="NCBI Taxonomy" id="2487747"/>
    <lineage>
        <taxon>Archaea</taxon>
        <taxon>Methanobacteriati</taxon>
        <taxon>Methanobacteriota</taxon>
        <taxon>Stenosarchaea group</taxon>
        <taxon>Halobacteria</taxon>
        <taxon>Halobacteriales</taxon>
        <taxon>Haloarculaceae</taxon>
        <taxon>Haloarcula</taxon>
    </lineage>
</organism>
<keyword evidence="3" id="KW-1185">Reference proteome</keyword>
<evidence type="ECO:0000313" key="3">
    <source>
        <dbReference type="Proteomes" id="UP001430377"/>
    </source>
</evidence>
<sequence length="85" mass="9129">MSQRNTSSQPSNSLPSVAVIEAVADHEGVDAAELAPLSTVIDPDALDNLFVYSTAEFPHPKGHIEFQYCGYTIAVHSNGQIVVEM</sequence>
<evidence type="ECO:0000313" key="2">
    <source>
        <dbReference type="EMBL" id="MBX0325627.1"/>
    </source>
</evidence>
<name>A0AAW4PZI9_9EURY</name>
<evidence type="ECO:0000259" key="1">
    <source>
        <dbReference type="Pfam" id="PF18545"/>
    </source>
</evidence>
<feature type="domain" description="Halobacterial output" evidence="1">
    <location>
        <begin position="14"/>
        <end position="84"/>
    </location>
</feature>
<protein>
    <recommendedName>
        <fullName evidence="1">Halobacterial output domain-containing protein</fullName>
    </recommendedName>
</protein>
<dbReference type="Pfam" id="PF18545">
    <property type="entry name" value="HalOD1"/>
    <property type="match status" value="1"/>
</dbReference>
<dbReference type="AlphaFoldDB" id="A0AAW4PZI9"/>
<accession>A0AAW4PZI9</accession>